<comment type="caution">
    <text evidence="8">The sequence shown here is derived from an EMBL/GenBank/DDBJ whole genome shotgun (WGS) entry which is preliminary data.</text>
</comment>
<feature type="transmembrane region" description="Helical" evidence="6">
    <location>
        <begin position="248"/>
        <end position="267"/>
    </location>
</feature>
<dbReference type="PANTHER" id="PTHR32322:SF18">
    <property type="entry name" value="S-ADENOSYLMETHIONINE_S-ADENOSYLHOMOCYSTEINE TRANSPORTER"/>
    <property type="match status" value="1"/>
</dbReference>
<feature type="domain" description="EamA" evidence="7">
    <location>
        <begin position="1"/>
        <end position="129"/>
    </location>
</feature>
<feature type="transmembrane region" description="Helical" evidence="6">
    <location>
        <begin position="85"/>
        <end position="106"/>
    </location>
</feature>
<dbReference type="GO" id="GO:0005886">
    <property type="term" value="C:plasma membrane"/>
    <property type="evidence" value="ECO:0007669"/>
    <property type="project" value="UniProtKB-SubCell"/>
</dbReference>
<protein>
    <recommendedName>
        <fullName evidence="7">EamA domain-containing protein</fullName>
    </recommendedName>
</protein>
<organism evidence="8 9">
    <name type="scientific">Candidatus Gottesmanbacteria bacterium RIFCSPLOWO2_01_FULL_43_11b</name>
    <dbReference type="NCBI Taxonomy" id="1798392"/>
    <lineage>
        <taxon>Bacteria</taxon>
        <taxon>Candidatus Gottesmaniibacteriota</taxon>
    </lineage>
</organism>
<proteinExistence type="predicted"/>
<accession>A0A1F6AG42</accession>
<name>A0A1F6AG42_9BACT</name>
<evidence type="ECO:0000313" key="8">
    <source>
        <dbReference type="EMBL" id="OGG23719.1"/>
    </source>
</evidence>
<dbReference type="AlphaFoldDB" id="A0A1F6AG42"/>
<evidence type="ECO:0000256" key="6">
    <source>
        <dbReference type="SAM" id="Phobius"/>
    </source>
</evidence>
<dbReference type="InterPro" id="IPR050638">
    <property type="entry name" value="AA-Vitamin_Transporters"/>
</dbReference>
<feature type="transmembrane region" description="Helical" evidence="6">
    <location>
        <begin position="26"/>
        <end position="45"/>
    </location>
</feature>
<sequence length="300" mass="32328">MFIVSIIWGVAAPVIKFTLHDFPPLIFLSYRFAISSIIALIVFSVTKERFSKKGKAVEGMIGYSLLAVPVALGLLFFGFDKTTSLTGNVLTAMTPMATVIAGVLLLREHVTGIERTGLTLAFAGTLVIIFGPLWHDGLGTDTSSLGSLEGNLLVIAAIIIDALSALLVKTTLRTGVSASSLTHLSFLIGFLAILPFALVTHGLPQIMSTITSAPITAHLGVWYMAILSGTLAYWLRNQAIKSIEVSEAVVFTYLYPLWAAPLSVYWLGEKITTPFLLGGSIIAVGVIIAEHKKRRNKKKR</sequence>
<evidence type="ECO:0000259" key="7">
    <source>
        <dbReference type="Pfam" id="PF00892"/>
    </source>
</evidence>
<feature type="transmembrane region" description="Helical" evidence="6">
    <location>
        <begin position="215"/>
        <end position="236"/>
    </location>
</feature>
<feature type="transmembrane region" description="Helical" evidence="6">
    <location>
        <begin position="154"/>
        <end position="172"/>
    </location>
</feature>
<dbReference type="STRING" id="1798392.A3A79_00740"/>
<feature type="transmembrane region" description="Helical" evidence="6">
    <location>
        <begin position="118"/>
        <end position="134"/>
    </location>
</feature>
<reference evidence="8 9" key="1">
    <citation type="journal article" date="2016" name="Nat. Commun.">
        <title>Thousands of microbial genomes shed light on interconnected biogeochemical processes in an aquifer system.</title>
        <authorList>
            <person name="Anantharaman K."/>
            <person name="Brown C.T."/>
            <person name="Hug L.A."/>
            <person name="Sharon I."/>
            <person name="Castelle C.J."/>
            <person name="Probst A.J."/>
            <person name="Thomas B.C."/>
            <person name="Singh A."/>
            <person name="Wilkins M.J."/>
            <person name="Karaoz U."/>
            <person name="Brodie E.L."/>
            <person name="Williams K.H."/>
            <person name="Hubbard S.S."/>
            <person name="Banfield J.F."/>
        </authorList>
    </citation>
    <scope>NUCLEOTIDE SEQUENCE [LARGE SCALE GENOMIC DNA]</scope>
</reference>
<comment type="subcellular location">
    <subcellularLocation>
        <location evidence="1">Cell membrane</location>
        <topology evidence="1">Multi-pass membrane protein</topology>
    </subcellularLocation>
</comment>
<feature type="transmembrane region" description="Helical" evidence="6">
    <location>
        <begin position="273"/>
        <end position="290"/>
    </location>
</feature>
<dbReference type="EMBL" id="MFJV01000001">
    <property type="protein sequence ID" value="OGG23719.1"/>
    <property type="molecule type" value="Genomic_DNA"/>
</dbReference>
<evidence type="ECO:0000256" key="1">
    <source>
        <dbReference type="ARBA" id="ARBA00004651"/>
    </source>
</evidence>
<keyword evidence="4 6" id="KW-1133">Transmembrane helix</keyword>
<evidence type="ECO:0000256" key="4">
    <source>
        <dbReference type="ARBA" id="ARBA00022989"/>
    </source>
</evidence>
<evidence type="ECO:0000256" key="2">
    <source>
        <dbReference type="ARBA" id="ARBA00022475"/>
    </source>
</evidence>
<evidence type="ECO:0000313" key="9">
    <source>
        <dbReference type="Proteomes" id="UP000178759"/>
    </source>
</evidence>
<keyword evidence="3 6" id="KW-0812">Transmembrane</keyword>
<dbReference type="SUPFAM" id="SSF103481">
    <property type="entry name" value="Multidrug resistance efflux transporter EmrE"/>
    <property type="match status" value="2"/>
</dbReference>
<dbReference type="InterPro" id="IPR037185">
    <property type="entry name" value="EmrE-like"/>
</dbReference>
<feature type="domain" description="EamA" evidence="7">
    <location>
        <begin position="150"/>
        <end position="288"/>
    </location>
</feature>
<keyword evidence="5 6" id="KW-0472">Membrane</keyword>
<feature type="transmembrane region" description="Helical" evidence="6">
    <location>
        <begin position="57"/>
        <end position="79"/>
    </location>
</feature>
<evidence type="ECO:0000256" key="3">
    <source>
        <dbReference type="ARBA" id="ARBA00022692"/>
    </source>
</evidence>
<dbReference type="InterPro" id="IPR000620">
    <property type="entry name" value="EamA_dom"/>
</dbReference>
<gene>
    <name evidence="8" type="ORF">A3A79_00740</name>
</gene>
<dbReference type="Proteomes" id="UP000178759">
    <property type="component" value="Unassembled WGS sequence"/>
</dbReference>
<feature type="transmembrane region" description="Helical" evidence="6">
    <location>
        <begin position="184"/>
        <end position="203"/>
    </location>
</feature>
<dbReference type="PANTHER" id="PTHR32322">
    <property type="entry name" value="INNER MEMBRANE TRANSPORTER"/>
    <property type="match status" value="1"/>
</dbReference>
<keyword evidence="2" id="KW-1003">Cell membrane</keyword>
<dbReference type="Pfam" id="PF00892">
    <property type="entry name" value="EamA"/>
    <property type="match status" value="2"/>
</dbReference>
<evidence type="ECO:0000256" key="5">
    <source>
        <dbReference type="ARBA" id="ARBA00023136"/>
    </source>
</evidence>